<proteinExistence type="predicted"/>
<dbReference type="PIRSF" id="PIRSF015761">
    <property type="entry name" value="Protein_L"/>
    <property type="match status" value="1"/>
</dbReference>
<evidence type="ECO:0000256" key="2">
    <source>
        <dbReference type="ARBA" id="ARBA00022448"/>
    </source>
</evidence>
<evidence type="ECO:0000256" key="5">
    <source>
        <dbReference type="ARBA" id="ARBA00022692"/>
    </source>
</evidence>
<dbReference type="GO" id="GO:0015628">
    <property type="term" value="P:protein secretion by the type II secretion system"/>
    <property type="evidence" value="ECO:0007669"/>
    <property type="project" value="InterPro"/>
</dbReference>
<gene>
    <name evidence="11" type="ORF">MNBD_GAMMA26-318</name>
</gene>
<dbReference type="CDD" id="cd24017">
    <property type="entry name" value="ASKHA_T2SSL_N"/>
    <property type="match status" value="1"/>
</dbReference>
<evidence type="ECO:0000256" key="1">
    <source>
        <dbReference type="ARBA" id="ARBA00004377"/>
    </source>
</evidence>
<keyword evidence="4" id="KW-0997">Cell inner membrane</keyword>
<dbReference type="AlphaFoldDB" id="A0A3B1BGF5"/>
<feature type="domain" description="GspL periplasmic" evidence="10">
    <location>
        <begin position="250"/>
        <end position="377"/>
    </location>
</feature>
<keyword evidence="8" id="KW-0472">Membrane</keyword>
<accession>A0A3B1BGF5</accession>
<name>A0A3B1BGF5_9ZZZZ</name>
<dbReference type="InterPro" id="IPR025691">
    <property type="entry name" value="GspL_pp_dom"/>
</dbReference>
<reference evidence="11" key="1">
    <citation type="submission" date="2018-06" db="EMBL/GenBank/DDBJ databases">
        <authorList>
            <person name="Zhirakovskaya E."/>
        </authorList>
    </citation>
    <scope>NUCLEOTIDE SEQUENCE</scope>
</reference>
<evidence type="ECO:0000256" key="8">
    <source>
        <dbReference type="ARBA" id="ARBA00023136"/>
    </source>
</evidence>
<evidence type="ECO:0000256" key="3">
    <source>
        <dbReference type="ARBA" id="ARBA00022475"/>
    </source>
</evidence>
<dbReference type="Pfam" id="PF12693">
    <property type="entry name" value="GspL_C"/>
    <property type="match status" value="1"/>
</dbReference>
<evidence type="ECO:0000256" key="7">
    <source>
        <dbReference type="ARBA" id="ARBA00022989"/>
    </source>
</evidence>
<dbReference type="InterPro" id="IPR007812">
    <property type="entry name" value="T2SS_protein-GspL"/>
</dbReference>
<organism evidence="11">
    <name type="scientific">hydrothermal vent metagenome</name>
    <dbReference type="NCBI Taxonomy" id="652676"/>
    <lineage>
        <taxon>unclassified sequences</taxon>
        <taxon>metagenomes</taxon>
        <taxon>ecological metagenomes</taxon>
    </lineage>
</organism>
<keyword evidence="3" id="KW-1003">Cell membrane</keyword>
<dbReference type="GO" id="GO:0005886">
    <property type="term" value="C:plasma membrane"/>
    <property type="evidence" value="ECO:0007669"/>
    <property type="project" value="UniProtKB-SubCell"/>
</dbReference>
<dbReference type="Gene3D" id="3.30.1360.100">
    <property type="entry name" value="General secretion pathway protein M, EpsM"/>
    <property type="match status" value="1"/>
</dbReference>
<protein>
    <recommendedName>
        <fullName evidence="12">General secretion pathway protein L</fullName>
    </recommendedName>
</protein>
<dbReference type="InterPro" id="IPR024230">
    <property type="entry name" value="GspL_cyto_dom"/>
</dbReference>
<dbReference type="GO" id="GO:0009276">
    <property type="term" value="C:Gram-negative-bacterium-type cell wall"/>
    <property type="evidence" value="ECO:0007669"/>
    <property type="project" value="InterPro"/>
</dbReference>
<keyword evidence="7" id="KW-1133">Transmembrane helix</keyword>
<dbReference type="NCBIfam" id="TIGR01709">
    <property type="entry name" value="typeII_sec_gspL"/>
    <property type="match status" value="1"/>
</dbReference>
<comment type="subcellular location">
    <subcellularLocation>
        <location evidence="1">Cell inner membrane</location>
        <topology evidence="1">Single-pass membrane protein</topology>
    </subcellularLocation>
</comment>
<evidence type="ECO:0000259" key="10">
    <source>
        <dbReference type="Pfam" id="PF12693"/>
    </source>
</evidence>
<evidence type="ECO:0000256" key="6">
    <source>
        <dbReference type="ARBA" id="ARBA00022927"/>
    </source>
</evidence>
<dbReference type="Pfam" id="PF05134">
    <property type="entry name" value="T2SSL"/>
    <property type="match status" value="1"/>
</dbReference>
<evidence type="ECO:0008006" key="12">
    <source>
        <dbReference type="Google" id="ProtNLM"/>
    </source>
</evidence>
<feature type="domain" description="GspL cytoplasmic actin-ATPase-like" evidence="9">
    <location>
        <begin position="12"/>
        <end position="241"/>
    </location>
</feature>
<dbReference type="Gene3D" id="3.30.420.380">
    <property type="match status" value="1"/>
</dbReference>
<keyword evidence="2" id="KW-0813">Transport</keyword>
<evidence type="ECO:0000313" key="11">
    <source>
        <dbReference type="EMBL" id="VAX09530.1"/>
    </source>
</evidence>
<evidence type="ECO:0000256" key="4">
    <source>
        <dbReference type="ARBA" id="ARBA00022519"/>
    </source>
</evidence>
<evidence type="ECO:0000259" key="9">
    <source>
        <dbReference type="Pfam" id="PF05134"/>
    </source>
</evidence>
<keyword evidence="6" id="KW-0653">Protein transport</keyword>
<sequence length="410" mass="45888">MAEHILIRFSADQFEWLVVNKKGSSQSGVGRGNGGELVNICRRKQVVLLVPGADVLLTQVTLPTRNASGIARALPYAVEDQLAEDVETLHFARGVQDSDGAMPVAVIRRQCLDQYLDVLAQLEIKPTNVYAAPLLLPWEEDTWSILIEDNKALLRYGHDQGMELGLDCLLPIVERLLREQEDRRPRLRVWYGGDSEPDTSKLALTGCKVDVTPVPETGMALMASSLARGDKLDLLQGDYGQQGADLLSFRPWRVALVMLLLALLVQMGGMGYQHWQLMEEDRVLAKDIETLYRAAFPEVKKIIRGTESREASRRLEELRRRYGRGSDPFLALLYTSGNELRSEQDLKLVGLSFKSGVLTLRLKGTDLSQFETFKQKLLQGRESEIEVVVLSAITRKDGVDGRIMVQERGS</sequence>
<dbReference type="SUPFAM" id="SSF53067">
    <property type="entry name" value="Actin-like ATPase domain"/>
    <property type="match status" value="1"/>
</dbReference>
<keyword evidence="5" id="KW-0812">Transmembrane</keyword>
<dbReference type="EMBL" id="UOFX01000053">
    <property type="protein sequence ID" value="VAX09530.1"/>
    <property type="molecule type" value="Genomic_DNA"/>
</dbReference>
<dbReference type="InterPro" id="IPR043129">
    <property type="entry name" value="ATPase_NBD"/>
</dbReference>
<dbReference type="GO" id="GO:0015627">
    <property type="term" value="C:type II protein secretion system complex"/>
    <property type="evidence" value="ECO:0007669"/>
    <property type="project" value="InterPro"/>
</dbReference>